<dbReference type="AlphaFoldDB" id="A0A0F7JXX4"/>
<evidence type="ECO:0000313" key="13">
    <source>
        <dbReference type="EMBL" id="AKH19645.1"/>
    </source>
</evidence>
<proteinExistence type="inferred from homology"/>
<evidence type="ECO:0000256" key="6">
    <source>
        <dbReference type="ARBA" id="ARBA00022984"/>
    </source>
</evidence>
<organism evidence="13 14">
    <name type="scientific">Sedimenticola thiotaurini</name>
    <dbReference type="NCBI Taxonomy" id="1543721"/>
    <lineage>
        <taxon>Bacteria</taxon>
        <taxon>Pseudomonadati</taxon>
        <taxon>Pseudomonadota</taxon>
        <taxon>Gammaproteobacteria</taxon>
        <taxon>Chromatiales</taxon>
        <taxon>Sedimenticolaceae</taxon>
        <taxon>Sedimenticola</taxon>
    </lineage>
</organism>
<evidence type="ECO:0000256" key="5">
    <source>
        <dbReference type="ARBA" id="ARBA00022960"/>
    </source>
</evidence>
<feature type="active site" description="Nucleophile" evidence="11">
    <location>
        <position position="252"/>
    </location>
</feature>
<feature type="site" description="Important for catalytic activity" evidence="11">
    <location>
        <position position="179"/>
    </location>
</feature>
<dbReference type="InterPro" id="IPR022956">
    <property type="entry name" value="Beta_hexosaminidase_bac"/>
</dbReference>
<comment type="catalytic activity">
    <reaction evidence="1 11">
        <text>Hydrolysis of terminal non-reducing N-acetyl-D-hexosamine residues in N-acetyl-beta-D-hexosaminides.</text>
        <dbReference type="EC" id="3.2.1.52"/>
    </reaction>
</comment>
<comment type="subcellular location">
    <subcellularLocation>
        <location evidence="11">Cytoplasm</location>
    </subcellularLocation>
</comment>
<dbReference type="FunFam" id="3.20.20.300:FF:000001">
    <property type="entry name" value="Beta-hexosaminidase"/>
    <property type="match status" value="1"/>
</dbReference>
<name>A0A0F7JXX4_9GAMM</name>
<evidence type="ECO:0000259" key="12">
    <source>
        <dbReference type="Pfam" id="PF00933"/>
    </source>
</evidence>
<dbReference type="GO" id="GO:0008360">
    <property type="term" value="P:regulation of cell shape"/>
    <property type="evidence" value="ECO:0007669"/>
    <property type="project" value="UniProtKB-KW"/>
</dbReference>
<dbReference type="OrthoDB" id="9786661at2"/>
<evidence type="ECO:0000256" key="10">
    <source>
        <dbReference type="ARBA" id="ARBA00037880"/>
    </source>
</evidence>
<dbReference type="PROSITE" id="PS00775">
    <property type="entry name" value="GLYCOSYL_HYDROL_F3"/>
    <property type="match status" value="1"/>
</dbReference>
<dbReference type="GO" id="GO:0009254">
    <property type="term" value="P:peptidoglycan turnover"/>
    <property type="evidence" value="ECO:0007669"/>
    <property type="project" value="UniProtKB-UniRule"/>
</dbReference>
<dbReference type="PANTHER" id="PTHR30480">
    <property type="entry name" value="BETA-HEXOSAMINIDASE-RELATED"/>
    <property type="match status" value="1"/>
</dbReference>
<dbReference type="InterPro" id="IPR050226">
    <property type="entry name" value="NagZ_Beta-hexosaminidase"/>
</dbReference>
<keyword evidence="7 11" id="KW-0326">Glycosidase</keyword>
<dbReference type="GO" id="GO:0004563">
    <property type="term" value="F:beta-N-acetylhexosaminidase activity"/>
    <property type="evidence" value="ECO:0007669"/>
    <property type="project" value="UniProtKB-UniRule"/>
</dbReference>
<sequence length="348" mass="38501">MSHGPLMLDLEGTTLTEHERELLLHPATGGVILFSRNYQSPEQVTALIDEIHGLRTPPLLVAVDQEGGRVQRFRDGFTHLPPAAWFGELNRLNSKKARAVTQRIGWLMAAELRAVGIDFSFAPVLDLGLGLSSVIGDRAFDSKPIGVAELAHAWMMGVHEAGMAAVGKHFPGHGWVSEDSHCELPVDCRPMGELLMEDMVPFQRMIDYGLDAIMPAHVIYEQVDRELAGFSRIWLKDVLRDQLGFHGVIFSDDLTMAAAEQAGSYADRARSALAAGCDMVLVCNNPTGAAEVLDALVEYSNPAAQMRLVRMHGRKRFSRDTLHLNQKWKNALQLISQYEENPSLDLDL</sequence>
<dbReference type="GO" id="GO:0005975">
    <property type="term" value="P:carbohydrate metabolic process"/>
    <property type="evidence" value="ECO:0007669"/>
    <property type="project" value="InterPro"/>
</dbReference>
<keyword evidence="4 11" id="KW-0378">Hydrolase</keyword>
<dbReference type="NCBIfam" id="NF003740">
    <property type="entry name" value="PRK05337.1"/>
    <property type="match status" value="1"/>
</dbReference>
<dbReference type="InterPro" id="IPR017853">
    <property type="entry name" value="GH"/>
</dbReference>
<evidence type="ECO:0000256" key="4">
    <source>
        <dbReference type="ARBA" id="ARBA00022801"/>
    </source>
</evidence>
<evidence type="ECO:0000256" key="1">
    <source>
        <dbReference type="ARBA" id="ARBA00001231"/>
    </source>
</evidence>
<evidence type="ECO:0000313" key="14">
    <source>
        <dbReference type="Proteomes" id="UP000034410"/>
    </source>
</evidence>
<dbReference type="Pfam" id="PF00933">
    <property type="entry name" value="Glyco_hydro_3"/>
    <property type="match status" value="1"/>
</dbReference>
<keyword evidence="9 11" id="KW-0961">Cell wall biogenesis/degradation</keyword>
<reference evidence="13 14" key="1">
    <citation type="journal article" date="2015" name="Genome Announc.">
        <title>Complete Genome Sequence of Sedimenticola thiotaurini Strain SIP-G1, a Polyphosphate- and Polyhydroxyalkanoate-Accumulating Sulfur-Oxidizing Gammaproteobacterium Isolated from Salt Marsh Sediments.</title>
        <authorList>
            <person name="Flood B.E."/>
            <person name="Jones D.S."/>
            <person name="Bailey J.V."/>
        </authorList>
    </citation>
    <scope>NUCLEOTIDE SEQUENCE [LARGE SCALE GENOMIC DNA]</scope>
    <source>
        <strain evidence="13 14">SIP-G1</strain>
    </source>
</reference>
<keyword evidence="6 11" id="KW-0573">Peptidoglycan synthesis</keyword>
<evidence type="ECO:0000256" key="8">
    <source>
        <dbReference type="ARBA" id="ARBA00023306"/>
    </source>
</evidence>
<dbReference type="EMBL" id="CP011412">
    <property type="protein sequence ID" value="AKH19645.1"/>
    <property type="molecule type" value="Genomic_DNA"/>
</dbReference>
<feature type="binding site" evidence="11">
    <location>
        <position position="72"/>
    </location>
    <ligand>
        <name>substrate</name>
    </ligand>
</feature>
<dbReference type="GO" id="GO:0005737">
    <property type="term" value="C:cytoplasm"/>
    <property type="evidence" value="ECO:0007669"/>
    <property type="project" value="UniProtKB-SubCell"/>
</dbReference>
<dbReference type="GO" id="GO:0071555">
    <property type="term" value="P:cell wall organization"/>
    <property type="evidence" value="ECO:0007669"/>
    <property type="project" value="UniProtKB-KW"/>
</dbReference>
<dbReference type="SUPFAM" id="SSF51445">
    <property type="entry name" value="(Trans)glycosidases"/>
    <property type="match status" value="1"/>
</dbReference>
<keyword evidence="3 11" id="KW-0132">Cell division</keyword>
<dbReference type="InterPro" id="IPR036962">
    <property type="entry name" value="Glyco_hydro_3_N_sf"/>
</dbReference>
<dbReference type="Proteomes" id="UP000034410">
    <property type="component" value="Chromosome"/>
</dbReference>
<dbReference type="GO" id="GO:0051301">
    <property type="term" value="P:cell division"/>
    <property type="evidence" value="ECO:0007669"/>
    <property type="project" value="UniProtKB-KW"/>
</dbReference>
<keyword evidence="5 11" id="KW-0133">Cell shape</keyword>
<dbReference type="HAMAP" id="MF_00364">
    <property type="entry name" value="NagZ"/>
    <property type="match status" value="1"/>
</dbReference>
<comment type="function">
    <text evidence="11">Plays a role in peptidoglycan recycling by cleaving the terminal beta-1,4-linked N-acetylglucosamine (GlcNAc) from peptide-linked peptidoglycan fragments, giving rise to free GlcNAc, anhydro-N-acetylmuramic acid and anhydro-N-acetylmuramic acid-linked peptides.</text>
</comment>
<evidence type="ECO:0000256" key="3">
    <source>
        <dbReference type="ARBA" id="ARBA00022618"/>
    </source>
</evidence>
<dbReference type="GO" id="GO:0009252">
    <property type="term" value="P:peptidoglycan biosynthetic process"/>
    <property type="evidence" value="ECO:0007669"/>
    <property type="project" value="UniProtKB-KW"/>
</dbReference>
<feature type="binding site" evidence="11">
    <location>
        <position position="64"/>
    </location>
    <ligand>
        <name>substrate</name>
    </ligand>
</feature>
<dbReference type="UniPathway" id="UPA00544"/>
<dbReference type="InterPro" id="IPR001764">
    <property type="entry name" value="Glyco_hydro_3_N"/>
</dbReference>
<evidence type="ECO:0000256" key="2">
    <source>
        <dbReference type="ARBA" id="ARBA00022490"/>
    </source>
</evidence>
<comment type="pathway">
    <text evidence="10 11">Cell wall biogenesis; peptidoglycan recycling.</text>
</comment>
<accession>A0A0F7JXX4</accession>
<dbReference type="KEGG" id="seds:AAY24_03910"/>
<feature type="domain" description="Glycoside hydrolase family 3 N-terminal" evidence="12">
    <location>
        <begin position="15"/>
        <end position="299"/>
    </location>
</feature>
<dbReference type="PATRIC" id="fig|1543721.4.peg.818"/>
<dbReference type="EC" id="3.2.1.52" evidence="11"/>
<feature type="binding site" evidence="11">
    <location>
        <begin position="168"/>
        <end position="169"/>
    </location>
    <ligand>
        <name>substrate</name>
    </ligand>
</feature>
<keyword evidence="2 11" id="KW-0963">Cytoplasm</keyword>
<dbReference type="RefSeq" id="WP_046858581.1">
    <property type="nucleotide sequence ID" value="NZ_CP011412.1"/>
</dbReference>
<keyword evidence="8 11" id="KW-0131">Cell cycle</keyword>
<feature type="binding site" evidence="11">
    <location>
        <position position="138"/>
    </location>
    <ligand>
        <name>substrate</name>
    </ligand>
</feature>
<evidence type="ECO:0000256" key="7">
    <source>
        <dbReference type="ARBA" id="ARBA00023295"/>
    </source>
</evidence>
<protein>
    <recommendedName>
        <fullName evidence="11">Beta-hexosaminidase</fullName>
        <ecNumber evidence="11">3.2.1.52</ecNumber>
    </recommendedName>
    <alternativeName>
        <fullName evidence="11">Beta-N-acetylhexosaminidase</fullName>
    </alternativeName>
    <alternativeName>
        <fullName evidence="11">N-acetyl-beta-glucosaminidase</fullName>
    </alternativeName>
</protein>
<dbReference type="PANTHER" id="PTHR30480:SF13">
    <property type="entry name" value="BETA-HEXOSAMINIDASE"/>
    <property type="match status" value="1"/>
</dbReference>
<dbReference type="Gene3D" id="3.20.20.300">
    <property type="entry name" value="Glycoside hydrolase, family 3, N-terminal domain"/>
    <property type="match status" value="1"/>
</dbReference>
<feature type="active site" description="Proton donor/acceptor" evidence="11">
    <location>
        <position position="181"/>
    </location>
</feature>
<evidence type="ECO:0000256" key="11">
    <source>
        <dbReference type="HAMAP-Rule" id="MF_00364"/>
    </source>
</evidence>
<dbReference type="InterPro" id="IPR019800">
    <property type="entry name" value="Glyco_hydro_3_AS"/>
</dbReference>
<gene>
    <name evidence="11" type="primary">nagZ</name>
    <name evidence="13" type="ORF">AAY24_03910</name>
</gene>
<keyword evidence="14" id="KW-1185">Reference proteome</keyword>
<comment type="similarity">
    <text evidence="11">Belongs to the glycosyl hydrolase 3 family. NagZ subfamily.</text>
</comment>
<evidence type="ECO:0000256" key="9">
    <source>
        <dbReference type="ARBA" id="ARBA00023316"/>
    </source>
</evidence>